<keyword evidence="1" id="KW-0732">Signal</keyword>
<dbReference type="GO" id="GO:0004553">
    <property type="term" value="F:hydrolase activity, hydrolyzing O-glycosyl compounds"/>
    <property type="evidence" value="ECO:0007669"/>
    <property type="project" value="InterPro"/>
</dbReference>
<reference evidence="4 5" key="1">
    <citation type="submission" date="2019-01" db="EMBL/GenBank/DDBJ databases">
        <title>Spirosoma flava sp. nov., a propanil-degrading bacterium isolated from herbicide-contaminated soil.</title>
        <authorList>
            <person name="Zhang L."/>
            <person name="Jiang J.-D."/>
        </authorList>
    </citation>
    <scope>NUCLEOTIDE SEQUENCE [LARGE SCALE GENOMIC DNA]</scope>
    <source>
        <strain evidence="4 5">TY50</strain>
    </source>
</reference>
<sequence length="726" mass="83052">MGTAWTVFVAVLLNSVALSQSLLVSPTDTLVRLDGELTESVWQRAAVAGQFTQNFPNDTLPASNRTEVRLTYDQNNLYVGVVCFDQNRNKRFVASSLRRDWEWDLNDNFTLYIDPFGDRTNGFTFNVTPLGVEREGQLFNGERVATEWDNKWRSFVKVYPDRWQAELMIPFKSIRYRQNSTWFLMNFARHDLKNNQRTSWRRVPIAYRISALAFADTVRFSTPLPRVGTNISLIPYVSGRIDDNRGEGGAYKPGSNAGFDAKVAVTPALNLDLTVNPDFSQVEVDQQVTNLDRFEIFFPERRQFFLENNDLFANLGFEQSRPFFSRRIGIGRDTSTGVTVQNPILYGLRLSGKVDKNWRIGLLNTQTARQSSRGISPQNYTVGVVQRQVLGRSNLVGFFINRDAASVTPGLSRYTRIGGVEFNLLTADNRWAGKVWGHKAFQEGQAVNTTQDAAHGLLLTYTSRNLMLEWSHEYIGARYNINDVGYVARRGQWGFFPKGGYTFYSRQQGGLVSHGPGFETRFYRDLTGRLLDRELNLFYSFALRNTTEFGGGFYSYYTYLFSAFDPTNLDGKALPAGTDYRIKGGFWFLNTDRRKLLTLQVEGWTGGYFNGTNFNIAPTLNYRFQPYGSFGITAEHNNIRLPAPYSSASFWLVGPRLDLTFSRRVFLTTFAQFNNQTNNTLLNTRLQWRYAPVSDLFVVYQENYIPGSFQSKNRTLVLKLSYWLNL</sequence>
<dbReference type="InterPro" id="IPR010502">
    <property type="entry name" value="Carb-bd_dom_fam9"/>
</dbReference>
<dbReference type="Gene3D" id="2.60.40.1190">
    <property type="match status" value="1"/>
</dbReference>
<dbReference type="AlphaFoldDB" id="A0A4Q2URX0"/>
<feature type="domain" description="Carbohydrate-binding" evidence="2">
    <location>
        <begin position="33"/>
        <end position="201"/>
    </location>
</feature>
<evidence type="ECO:0000256" key="1">
    <source>
        <dbReference type="SAM" id="SignalP"/>
    </source>
</evidence>
<accession>A0A4Q2URX0</accession>
<evidence type="ECO:0000313" key="4">
    <source>
        <dbReference type="EMBL" id="RYC70601.1"/>
    </source>
</evidence>
<dbReference type="CDD" id="cd09618">
    <property type="entry name" value="CBM9_like_2"/>
    <property type="match status" value="1"/>
</dbReference>
<evidence type="ECO:0000259" key="2">
    <source>
        <dbReference type="Pfam" id="PF06452"/>
    </source>
</evidence>
<dbReference type="InterPro" id="IPR045670">
    <property type="entry name" value="DUF5916"/>
</dbReference>
<protein>
    <submittedName>
        <fullName evidence="4">Uncharacterized protein</fullName>
    </submittedName>
</protein>
<gene>
    <name evidence="4" type="ORF">EQG79_00165</name>
</gene>
<dbReference type="EMBL" id="SBLB01000001">
    <property type="protein sequence ID" value="RYC70601.1"/>
    <property type="molecule type" value="Genomic_DNA"/>
</dbReference>
<organism evidence="4 5">
    <name type="scientific">Spirosoma sordidisoli</name>
    <dbReference type="NCBI Taxonomy" id="2502893"/>
    <lineage>
        <taxon>Bacteria</taxon>
        <taxon>Pseudomonadati</taxon>
        <taxon>Bacteroidota</taxon>
        <taxon>Cytophagia</taxon>
        <taxon>Cytophagales</taxon>
        <taxon>Cytophagaceae</taxon>
        <taxon>Spirosoma</taxon>
    </lineage>
</organism>
<dbReference type="Proteomes" id="UP000290407">
    <property type="component" value="Unassembled WGS sequence"/>
</dbReference>
<feature type="domain" description="DUF5916" evidence="3">
    <location>
        <begin position="231"/>
        <end position="625"/>
    </location>
</feature>
<dbReference type="Pfam" id="PF19313">
    <property type="entry name" value="DUF5916"/>
    <property type="match status" value="1"/>
</dbReference>
<dbReference type="SUPFAM" id="SSF49344">
    <property type="entry name" value="CBD9-like"/>
    <property type="match status" value="1"/>
</dbReference>
<dbReference type="GO" id="GO:0016052">
    <property type="term" value="P:carbohydrate catabolic process"/>
    <property type="evidence" value="ECO:0007669"/>
    <property type="project" value="InterPro"/>
</dbReference>
<keyword evidence="5" id="KW-1185">Reference proteome</keyword>
<name>A0A4Q2URX0_9BACT</name>
<evidence type="ECO:0000313" key="5">
    <source>
        <dbReference type="Proteomes" id="UP000290407"/>
    </source>
</evidence>
<dbReference type="Pfam" id="PF06452">
    <property type="entry name" value="CBM9_1"/>
    <property type="match status" value="1"/>
</dbReference>
<dbReference type="GO" id="GO:0030246">
    <property type="term" value="F:carbohydrate binding"/>
    <property type="evidence" value="ECO:0007669"/>
    <property type="project" value="InterPro"/>
</dbReference>
<dbReference type="RefSeq" id="WP_129598638.1">
    <property type="nucleotide sequence ID" value="NZ_SBLB01000001.1"/>
</dbReference>
<proteinExistence type="predicted"/>
<feature type="signal peptide" evidence="1">
    <location>
        <begin position="1"/>
        <end position="19"/>
    </location>
</feature>
<evidence type="ECO:0000259" key="3">
    <source>
        <dbReference type="Pfam" id="PF19313"/>
    </source>
</evidence>
<feature type="chain" id="PRO_5020303123" evidence="1">
    <location>
        <begin position="20"/>
        <end position="726"/>
    </location>
</feature>
<comment type="caution">
    <text evidence="4">The sequence shown here is derived from an EMBL/GenBank/DDBJ whole genome shotgun (WGS) entry which is preliminary data.</text>
</comment>